<keyword evidence="10" id="KW-1185">Reference proteome</keyword>
<keyword evidence="8" id="KW-0119">Carbohydrate metabolism</keyword>
<dbReference type="Gene3D" id="3.20.20.70">
    <property type="entry name" value="Aldolase class I"/>
    <property type="match status" value="1"/>
</dbReference>
<dbReference type="Proteomes" id="UP000055035">
    <property type="component" value="Unassembled WGS sequence"/>
</dbReference>
<dbReference type="SUPFAM" id="SSF51569">
    <property type="entry name" value="Aldolase"/>
    <property type="match status" value="1"/>
</dbReference>
<evidence type="ECO:0000256" key="4">
    <source>
        <dbReference type="ARBA" id="ARBA00011233"/>
    </source>
</evidence>
<dbReference type="AlphaFoldDB" id="A0A0W0VAE8"/>
<dbReference type="PROSITE" id="PS00160">
    <property type="entry name" value="ALDOLASE_KDPG_KHG_2"/>
    <property type="match status" value="1"/>
</dbReference>
<dbReference type="EMBL" id="LNYJ01000011">
    <property type="protein sequence ID" value="KTD17074.1"/>
    <property type="molecule type" value="Genomic_DNA"/>
</dbReference>
<dbReference type="PANTHER" id="PTHR30246">
    <property type="entry name" value="2-KETO-3-DEOXY-6-PHOSPHOGLUCONATE ALDOLASE"/>
    <property type="match status" value="1"/>
</dbReference>
<evidence type="ECO:0000256" key="8">
    <source>
        <dbReference type="ARBA" id="ARBA00023277"/>
    </source>
</evidence>
<dbReference type="InterPro" id="IPR000887">
    <property type="entry name" value="Aldlse_KDPG_KHG"/>
</dbReference>
<dbReference type="NCBIfam" id="NF004325">
    <property type="entry name" value="PRK05718.1"/>
    <property type="match status" value="1"/>
</dbReference>
<comment type="caution">
    <text evidence="9">The sequence shown here is derived from an EMBL/GenBank/DDBJ whole genome shotgun (WGS) entry which is preliminary data.</text>
</comment>
<dbReference type="NCBIfam" id="TIGR01182">
    <property type="entry name" value="eda"/>
    <property type="match status" value="1"/>
</dbReference>
<dbReference type="RefSeq" id="WP_058470872.1">
    <property type="nucleotide sequence ID" value="NZ_CAAAIC010000003.1"/>
</dbReference>
<dbReference type="Pfam" id="PF01081">
    <property type="entry name" value="Aldolase"/>
    <property type="match status" value="1"/>
</dbReference>
<evidence type="ECO:0000313" key="9">
    <source>
        <dbReference type="EMBL" id="KTD17074.1"/>
    </source>
</evidence>
<dbReference type="PROSITE" id="PS00159">
    <property type="entry name" value="ALDOLASE_KDPG_KHG_1"/>
    <property type="match status" value="1"/>
</dbReference>
<dbReference type="OrthoDB" id="9805177at2"/>
<organism evidence="9 10">
    <name type="scientific">Legionella jordanis</name>
    <dbReference type="NCBI Taxonomy" id="456"/>
    <lineage>
        <taxon>Bacteria</taxon>
        <taxon>Pseudomonadati</taxon>
        <taxon>Pseudomonadota</taxon>
        <taxon>Gammaproteobacteria</taxon>
        <taxon>Legionellales</taxon>
        <taxon>Legionellaceae</taxon>
        <taxon>Legionella</taxon>
    </lineage>
</organism>
<evidence type="ECO:0000313" key="10">
    <source>
        <dbReference type="Proteomes" id="UP000055035"/>
    </source>
</evidence>
<dbReference type="PATRIC" id="fig|456.5.peg.1475"/>
<dbReference type="EC" id="4.1.2.14" evidence="5"/>
<accession>A0A0W0VAE8</accession>
<dbReference type="PANTHER" id="PTHR30246:SF1">
    <property type="entry name" value="2-DEHYDRO-3-DEOXY-6-PHOSPHOGALACTONATE ALDOLASE-RELATED"/>
    <property type="match status" value="1"/>
</dbReference>
<dbReference type="STRING" id="456.Ljor_1380"/>
<evidence type="ECO:0000256" key="6">
    <source>
        <dbReference type="ARBA" id="ARBA00023239"/>
    </source>
</evidence>
<dbReference type="CDD" id="cd00452">
    <property type="entry name" value="KDPG_aldolase"/>
    <property type="match status" value="1"/>
</dbReference>
<name>A0A0W0VAE8_9GAMM</name>
<comment type="catalytic activity">
    <reaction evidence="1">
        <text>2-dehydro-3-deoxy-6-phospho-D-gluconate = D-glyceraldehyde 3-phosphate + pyruvate</text>
        <dbReference type="Rhea" id="RHEA:17089"/>
        <dbReference type="ChEBI" id="CHEBI:15361"/>
        <dbReference type="ChEBI" id="CHEBI:57569"/>
        <dbReference type="ChEBI" id="CHEBI:59776"/>
        <dbReference type="EC" id="4.1.2.14"/>
    </reaction>
</comment>
<proteinExistence type="inferred from homology"/>
<protein>
    <recommendedName>
        <fullName evidence="5">2-dehydro-3-deoxy-phosphogluconate aldolase</fullName>
        <ecNumber evidence="5">4.1.2.14</ecNumber>
    </recommendedName>
</protein>
<dbReference type="GO" id="GO:0008675">
    <property type="term" value="F:2-dehydro-3-deoxy-phosphogluconate aldolase activity"/>
    <property type="evidence" value="ECO:0007669"/>
    <property type="project" value="UniProtKB-EC"/>
</dbReference>
<evidence type="ECO:0000256" key="5">
    <source>
        <dbReference type="ARBA" id="ARBA00013063"/>
    </source>
</evidence>
<evidence type="ECO:0000256" key="3">
    <source>
        <dbReference type="ARBA" id="ARBA00006906"/>
    </source>
</evidence>
<keyword evidence="6" id="KW-0456">Lyase</keyword>
<reference evidence="9 10" key="1">
    <citation type="submission" date="2015-11" db="EMBL/GenBank/DDBJ databases">
        <title>Genomic analysis of 38 Legionella species identifies large and diverse effector repertoires.</title>
        <authorList>
            <person name="Burstein D."/>
            <person name="Amaro F."/>
            <person name="Zusman T."/>
            <person name="Lifshitz Z."/>
            <person name="Cohen O."/>
            <person name="Gilbert J.A."/>
            <person name="Pupko T."/>
            <person name="Shuman H.A."/>
            <person name="Segal G."/>
        </authorList>
    </citation>
    <scope>NUCLEOTIDE SEQUENCE [LARGE SCALE GENOMIC DNA]</scope>
    <source>
        <strain evidence="9 10">BL-540</strain>
    </source>
</reference>
<evidence type="ECO:0000256" key="1">
    <source>
        <dbReference type="ARBA" id="ARBA00000654"/>
    </source>
</evidence>
<evidence type="ECO:0000256" key="2">
    <source>
        <dbReference type="ARBA" id="ARBA00004736"/>
    </source>
</evidence>
<sequence length="217" mass="23265">MSIDHWNIKPKDLFSLSPIIPVIVLEDLADALPLARALVEGGMKVLEITLRTPVAYKAIGLLRQELPDVLIGAGTVLNPSQLNNCIGAGAQFAISPGLTQDLLKAGLNAEIAYVPAAASLSEMMEGFGLGYDHFKFFPAEYVGGLGMLKAIQGPLPQLQFCATGGINENNYLDYLSLANVACVGGTWMLPKTLVQQKSWQRITELALAANREALSIE</sequence>
<comment type="similarity">
    <text evidence="3">Belongs to the KHG/KDPG aldolase family.</text>
</comment>
<comment type="subunit">
    <text evidence="4">Homotrimer.</text>
</comment>
<gene>
    <name evidence="9" type="primary">eda</name>
    <name evidence="9" type="ORF">Ljor_1380</name>
</gene>
<keyword evidence="7" id="KW-0704">Schiff base</keyword>
<evidence type="ECO:0000256" key="7">
    <source>
        <dbReference type="ARBA" id="ARBA00023270"/>
    </source>
</evidence>
<dbReference type="InterPro" id="IPR013785">
    <property type="entry name" value="Aldolase_TIM"/>
</dbReference>
<dbReference type="InterPro" id="IPR031338">
    <property type="entry name" value="KDPG/KHG_AS_2"/>
</dbReference>
<comment type="pathway">
    <text evidence="2">Carbohydrate acid metabolism; 2-dehydro-3-deoxy-D-gluconate degradation; D-glyceraldehyde 3-phosphate and pyruvate from 2-dehydro-3-deoxy-D-gluconate: step 2/2.</text>
</comment>
<dbReference type="InterPro" id="IPR031337">
    <property type="entry name" value="KDPG/KHG_AS_1"/>
</dbReference>